<dbReference type="InterPro" id="IPR001296">
    <property type="entry name" value="Glyco_trans_1"/>
</dbReference>
<proteinExistence type="predicted"/>
<name>A0A4S4C0N4_9BACL</name>
<evidence type="ECO:0000259" key="2">
    <source>
        <dbReference type="Pfam" id="PF00534"/>
    </source>
</evidence>
<dbReference type="GO" id="GO:0016757">
    <property type="term" value="F:glycosyltransferase activity"/>
    <property type="evidence" value="ECO:0007669"/>
    <property type="project" value="InterPro"/>
</dbReference>
<evidence type="ECO:0000313" key="5">
    <source>
        <dbReference type="Proteomes" id="UP000310636"/>
    </source>
</evidence>
<dbReference type="CDD" id="cd03809">
    <property type="entry name" value="GT4_MtfB-like"/>
    <property type="match status" value="1"/>
</dbReference>
<organism evidence="4 5">
    <name type="scientific">Cohnella fermenti</name>
    <dbReference type="NCBI Taxonomy" id="2565925"/>
    <lineage>
        <taxon>Bacteria</taxon>
        <taxon>Bacillati</taxon>
        <taxon>Bacillota</taxon>
        <taxon>Bacilli</taxon>
        <taxon>Bacillales</taxon>
        <taxon>Paenibacillaceae</taxon>
        <taxon>Cohnella</taxon>
    </lineage>
</organism>
<dbReference type="PANTHER" id="PTHR46401">
    <property type="entry name" value="GLYCOSYLTRANSFERASE WBBK-RELATED"/>
    <property type="match status" value="1"/>
</dbReference>
<dbReference type="Gene3D" id="3.40.50.2000">
    <property type="entry name" value="Glycogen Phosphorylase B"/>
    <property type="match status" value="3"/>
</dbReference>
<dbReference type="Proteomes" id="UP000310636">
    <property type="component" value="Unassembled WGS sequence"/>
</dbReference>
<keyword evidence="5" id="KW-1185">Reference proteome</keyword>
<feature type="domain" description="Glycosyl transferase family 1" evidence="2">
    <location>
        <begin position="193"/>
        <end position="350"/>
    </location>
</feature>
<evidence type="ECO:0000256" key="1">
    <source>
        <dbReference type="ARBA" id="ARBA00022679"/>
    </source>
</evidence>
<dbReference type="Pfam" id="PF13439">
    <property type="entry name" value="Glyco_transf_4"/>
    <property type="match status" value="1"/>
</dbReference>
<dbReference type="PANTHER" id="PTHR46401:SF2">
    <property type="entry name" value="GLYCOSYLTRANSFERASE WBBK-RELATED"/>
    <property type="match status" value="1"/>
</dbReference>
<dbReference type="EMBL" id="SSOB01000014">
    <property type="protein sequence ID" value="THF79045.1"/>
    <property type="molecule type" value="Genomic_DNA"/>
</dbReference>
<evidence type="ECO:0000259" key="3">
    <source>
        <dbReference type="Pfam" id="PF13439"/>
    </source>
</evidence>
<dbReference type="AlphaFoldDB" id="A0A4S4C0N4"/>
<comment type="caution">
    <text evidence="4">The sequence shown here is derived from an EMBL/GenBank/DDBJ whole genome shotgun (WGS) entry which is preliminary data.</text>
</comment>
<evidence type="ECO:0000313" key="4">
    <source>
        <dbReference type="EMBL" id="THF79045.1"/>
    </source>
</evidence>
<feature type="domain" description="Glycosyltransferase subfamily 4-like N-terminal" evidence="3">
    <location>
        <begin position="36"/>
        <end position="173"/>
    </location>
</feature>
<gene>
    <name evidence="4" type="ORF">E6C55_12565</name>
</gene>
<dbReference type="Pfam" id="PF00534">
    <property type="entry name" value="Glycos_transf_1"/>
    <property type="match status" value="1"/>
</dbReference>
<dbReference type="OrthoDB" id="9797829at2"/>
<dbReference type="InterPro" id="IPR028098">
    <property type="entry name" value="Glyco_trans_4-like_N"/>
</dbReference>
<keyword evidence="1 4" id="KW-0808">Transferase</keyword>
<sequence length="798" mass="88878">MNIAFDMFFARTEARRRGIGRYSHNLIHAMITSDTGHSYYYFYPDLSKGLASLKRQLQQFLLRNRIDVYHIMSPFYLFHLRPDLFAQYRHMLPDRSWFGTVRVAVTLYDVIPLVYEEQFLNNDNRQVYWSTIELIRSCDAIFAISETTKQDAVRLAGLDPDRIVVIMAGLDPQFAAAATERRRDASQAYGIRRPYVMCTGGTDPRKNATALIRAFLDANARLGRKHQLVLACAISEGETIALRRLAAAAGDAAALVTTGYVPDAELVELYKGAVLFAFPSLYEGFGLPVLEAMACGTPVLTSDGSSLKEISGEAACLVDPTSTKAISEKLAYLLSHPDQLKRLSQQGRKQAAKFTWEKASRLVLETYEAITRRKAAIVAPYAPPYATAVGLLPLAAPYLVNDVDIDLYLVGESRDLQLALEDDGAIRRLDLGQFAERSAAYDHIVYEFGDDSRYDAIAPLLHRYPGIVVTGDADFHALAIRTTLERNRLEAYYRVLESEFGSAEAHEKLDRLLAGSLQPEAIKLLRHYLGKAHAVVAYGDKQRAELVKAGCSPVLTAPVPVPEKDGVIKTRGEGFLFSSFGPHRDAEELLPLLAAMKQLKANPGGRRPIGLRISGPYLGGTKEQLLRQANSLGIGDRVEIADEPGNAAQAEKEWRETDVAVQLGRAEAGRLAYAPYLALGYGVPLIVREEVMEPSMQEEETLAFRIREGQDFDDRVLQAMLSLYRNESLREAYSRDGRAYAQRTLTAAAYAEVVRQAMFRTRTEDEETAIWTFSMTPGGVPKIVQVQRNNEERGDERC</sequence>
<protein>
    <submittedName>
        <fullName evidence="4">Glycosyltransferase</fullName>
    </submittedName>
</protein>
<dbReference type="RefSeq" id="WP_136370152.1">
    <property type="nucleotide sequence ID" value="NZ_SSOB01000014.1"/>
</dbReference>
<dbReference type="GO" id="GO:0009103">
    <property type="term" value="P:lipopolysaccharide biosynthetic process"/>
    <property type="evidence" value="ECO:0007669"/>
    <property type="project" value="TreeGrafter"/>
</dbReference>
<reference evidence="4 5" key="1">
    <citation type="submission" date="2019-04" db="EMBL/GenBank/DDBJ databases">
        <title>Cohnella sp. nov. isolated from preserved vegetables.</title>
        <authorList>
            <person name="Lin S.-Y."/>
            <person name="Hung M.-H."/>
            <person name="Young C.-C."/>
        </authorList>
    </citation>
    <scope>NUCLEOTIDE SEQUENCE [LARGE SCALE GENOMIC DNA]</scope>
    <source>
        <strain evidence="4 5">CC-MHH1044</strain>
    </source>
</reference>
<dbReference type="SUPFAM" id="SSF53756">
    <property type="entry name" value="UDP-Glycosyltransferase/glycogen phosphorylase"/>
    <property type="match status" value="2"/>
</dbReference>
<accession>A0A4S4C0N4</accession>